<name>A0AAD5K7N9_9FUNG</name>
<keyword evidence="3 6" id="KW-0012">Acyltransferase</keyword>
<evidence type="ECO:0000256" key="4">
    <source>
        <dbReference type="SAM" id="Phobius"/>
    </source>
</evidence>
<dbReference type="Pfam" id="PF16076">
    <property type="entry name" value="Acyltransf_C"/>
    <property type="match status" value="1"/>
</dbReference>
<dbReference type="SUPFAM" id="SSF69593">
    <property type="entry name" value="Glycerol-3-phosphate (1)-acyltransferase"/>
    <property type="match status" value="1"/>
</dbReference>
<dbReference type="EMBL" id="JAIXMP010000005">
    <property type="protein sequence ID" value="KAI9272887.1"/>
    <property type="molecule type" value="Genomic_DNA"/>
</dbReference>
<keyword evidence="4" id="KW-0812">Transmembrane</keyword>
<keyword evidence="2" id="KW-0808">Transferase</keyword>
<evidence type="ECO:0000256" key="1">
    <source>
        <dbReference type="ARBA" id="ARBA00008655"/>
    </source>
</evidence>
<gene>
    <name evidence="6" type="ORF">BDA99DRAFT_499481</name>
</gene>
<keyword evidence="4" id="KW-1133">Transmembrane helix</keyword>
<keyword evidence="7" id="KW-1185">Reference proteome</keyword>
<evidence type="ECO:0000259" key="5">
    <source>
        <dbReference type="SMART" id="SM00563"/>
    </source>
</evidence>
<feature type="transmembrane region" description="Helical" evidence="4">
    <location>
        <begin position="13"/>
        <end position="40"/>
    </location>
</feature>
<reference evidence="6" key="2">
    <citation type="submission" date="2023-02" db="EMBL/GenBank/DDBJ databases">
        <authorList>
            <consortium name="DOE Joint Genome Institute"/>
            <person name="Mondo S.J."/>
            <person name="Chang Y."/>
            <person name="Wang Y."/>
            <person name="Ahrendt S."/>
            <person name="Andreopoulos W."/>
            <person name="Barry K."/>
            <person name="Beard J."/>
            <person name="Benny G.L."/>
            <person name="Blankenship S."/>
            <person name="Bonito G."/>
            <person name="Cuomo C."/>
            <person name="Desiro A."/>
            <person name="Gervers K.A."/>
            <person name="Hundley H."/>
            <person name="Kuo A."/>
            <person name="LaButti K."/>
            <person name="Lang B.F."/>
            <person name="Lipzen A."/>
            <person name="O'Donnell K."/>
            <person name="Pangilinan J."/>
            <person name="Reynolds N."/>
            <person name="Sandor L."/>
            <person name="Smith M.W."/>
            <person name="Tsang A."/>
            <person name="Grigoriev I.V."/>
            <person name="Stajich J.E."/>
            <person name="Spatafora J.W."/>
        </authorList>
    </citation>
    <scope>NUCLEOTIDE SEQUENCE</scope>
    <source>
        <strain evidence="6">RSA 2281</strain>
    </source>
</reference>
<dbReference type="CDD" id="cd07990">
    <property type="entry name" value="LPLAT_LCLAT1-like"/>
    <property type="match status" value="1"/>
</dbReference>
<dbReference type="Proteomes" id="UP001209540">
    <property type="component" value="Unassembled WGS sequence"/>
</dbReference>
<dbReference type="GO" id="GO:0016746">
    <property type="term" value="F:acyltransferase activity"/>
    <property type="evidence" value="ECO:0007669"/>
    <property type="project" value="UniProtKB-KW"/>
</dbReference>
<evidence type="ECO:0000313" key="6">
    <source>
        <dbReference type="EMBL" id="KAI9272887.1"/>
    </source>
</evidence>
<dbReference type="AlphaFoldDB" id="A0AAD5K7N9"/>
<accession>A0AAD5K7N9</accession>
<dbReference type="SMART" id="SM00563">
    <property type="entry name" value="PlsC"/>
    <property type="match status" value="1"/>
</dbReference>
<evidence type="ECO:0000313" key="7">
    <source>
        <dbReference type="Proteomes" id="UP001209540"/>
    </source>
</evidence>
<organism evidence="6 7">
    <name type="scientific">Phascolomyces articulosus</name>
    <dbReference type="NCBI Taxonomy" id="60185"/>
    <lineage>
        <taxon>Eukaryota</taxon>
        <taxon>Fungi</taxon>
        <taxon>Fungi incertae sedis</taxon>
        <taxon>Mucoromycota</taxon>
        <taxon>Mucoromycotina</taxon>
        <taxon>Mucoromycetes</taxon>
        <taxon>Mucorales</taxon>
        <taxon>Lichtheimiaceae</taxon>
        <taxon>Phascolomyces</taxon>
    </lineage>
</organism>
<dbReference type="InterPro" id="IPR032098">
    <property type="entry name" value="Acyltransf_C"/>
</dbReference>
<sequence>MDMSTVSLWTPRAVVNLVITNSTVFIQVCALVLCQFLALFISPFSKALFYDYLAYILKQWVHAVVWLIQTFAPSDFVLTIDSSCDGDMVQRDKQGKGIGVTFPRRLIVTSNHQIYADWLYIWLVAFVANAHGSIKIILKHSLKYLPVFGLAMQGFNFIFLKRKLAVDKETIVQNLERSKRFKIPTWLMLFPEGTVISESTRERSQAFAKKNDMNDNRFTLLPRSTGLKLILDTLGDDPEWMYDFTIGYEGVKATDIPEQVYTIRSIFSLGIFPKRIHVYIRRFRIPDLPLQDDQVFSNWLFDRWVEKDEMMAHFYEKGEFPDGREKLQVPIRLKNPVRDVGMMYVMLLPYIPICFMVYKLYNLFFGA</sequence>
<evidence type="ECO:0000256" key="3">
    <source>
        <dbReference type="ARBA" id="ARBA00023315"/>
    </source>
</evidence>
<proteinExistence type="inferred from homology"/>
<dbReference type="PANTHER" id="PTHR10983:SF16">
    <property type="entry name" value="LYSOCARDIOLIPIN ACYLTRANSFERASE 1"/>
    <property type="match status" value="1"/>
</dbReference>
<keyword evidence="4" id="KW-0472">Membrane</keyword>
<dbReference type="GO" id="GO:0005783">
    <property type="term" value="C:endoplasmic reticulum"/>
    <property type="evidence" value="ECO:0007669"/>
    <property type="project" value="TreeGrafter"/>
</dbReference>
<comment type="similarity">
    <text evidence="1">Belongs to the 1-acyl-sn-glycerol-3-phosphate acyltransferase family.</text>
</comment>
<evidence type="ECO:0000256" key="2">
    <source>
        <dbReference type="ARBA" id="ARBA00022679"/>
    </source>
</evidence>
<feature type="domain" description="Phospholipid/glycerol acyltransferase" evidence="5">
    <location>
        <begin position="106"/>
        <end position="228"/>
    </location>
</feature>
<reference evidence="6" key="1">
    <citation type="journal article" date="2022" name="IScience">
        <title>Evolution of zygomycete secretomes and the origins of terrestrial fungal ecologies.</title>
        <authorList>
            <person name="Chang Y."/>
            <person name="Wang Y."/>
            <person name="Mondo S."/>
            <person name="Ahrendt S."/>
            <person name="Andreopoulos W."/>
            <person name="Barry K."/>
            <person name="Beard J."/>
            <person name="Benny G.L."/>
            <person name="Blankenship S."/>
            <person name="Bonito G."/>
            <person name="Cuomo C."/>
            <person name="Desiro A."/>
            <person name="Gervers K.A."/>
            <person name="Hundley H."/>
            <person name="Kuo A."/>
            <person name="LaButti K."/>
            <person name="Lang B.F."/>
            <person name="Lipzen A."/>
            <person name="O'Donnell K."/>
            <person name="Pangilinan J."/>
            <person name="Reynolds N."/>
            <person name="Sandor L."/>
            <person name="Smith M.E."/>
            <person name="Tsang A."/>
            <person name="Grigoriev I.V."/>
            <person name="Stajich J.E."/>
            <person name="Spatafora J.W."/>
        </authorList>
    </citation>
    <scope>NUCLEOTIDE SEQUENCE</scope>
    <source>
        <strain evidence="6">RSA 2281</strain>
    </source>
</reference>
<protein>
    <submittedName>
        <fullName evidence="6">Acyltransferase-domain-containing protein</fullName>
    </submittedName>
</protein>
<dbReference type="Pfam" id="PF01553">
    <property type="entry name" value="Acyltransferase"/>
    <property type="match status" value="1"/>
</dbReference>
<feature type="transmembrane region" description="Helical" evidence="4">
    <location>
        <begin position="341"/>
        <end position="361"/>
    </location>
</feature>
<comment type="caution">
    <text evidence="6">The sequence shown here is derived from an EMBL/GenBank/DDBJ whole genome shotgun (WGS) entry which is preliminary data.</text>
</comment>
<dbReference type="PANTHER" id="PTHR10983">
    <property type="entry name" value="1-ACYLGLYCEROL-3-PHOSPHATE ACYLTRANSFERASE-RELATED"/>
    <property type="match status" value="1"/>
</dbReference>
<dbReference type="InterPro" id="IPR002123">
    <property type="entry name" value="Plipid/glycerol_acylTrfase"/>
</dbReference>
<dbReference type="GO" id="GO:0036149">
    <property type="term" value="P:phosphatidylinositol acyl-chain remodeling"/>
    <property type="evidence" value="ECO:0007669"/>
    <property type="project" value="TreeGrafter"/>
</dbReference>